<keyword evidence="2" id="KW-1185">Reference proteome</keyword>
<protein>
    <submittedName>
        <fullName evidence="1">Uncharacterized protein</fullName>
    </submittedName>
</protein>
<dbReference type="Proteomes" id="UP000639973">
    <property type="component" value="Unassembled WGS sequence"/>
</dbReference>
<sequence>MTPGVTESKKKHVKFVKRHTVTGCVTSHWRIQRMGIGAFSVNWSGNTVRLRLAVTRSDVCSGNWI</sequence>
<dbReference type="EMBL" id="BMOL01000067">
    <property type="protein sequence ID" value="GGL95569.1"/>
    <property type="molecule type" value="Genomic_DNA"/>
</dbReference>
<accession>A0ABQ2GHH5</accession>
<comment type="caution">
    <text evidence="1">The sequence shown here is derived from an EMBL/GenBank/DDBJ whole genome shotgun (WGS) entry which is preliminary data.</text>
</comment>
<gene>
    <name evidence="1" type="ORF">GCM10010840_37020</name>
</gene>
<organism evidence="1 2">
    <name type="scientific">Deinococcus aerolatus</name>
    <dbReference type="NCBI Taxonomy" id="522487"/>
    <lineage>
        <taxon>Bacteria</taxon>
        <taxon>Thermotogati</taxon>
        <taxon>Deinococcota</taxon>
        <taxon>Deinococci</taxon>
        <taxon>Deinococcales</taxon>
        <taxon>Deinococcaceae</taxon>
        <taxon>Deinococcus</taxon>
    </lineage>
</organism>
<evidence type="ECO:0000313" key="1">
    <source>
        <dbReference type="EMBL" id="GGL95569.1"/>
    </source>
</evidence>
<evidence type="ECO:0000313" key="2">
    <source>
        <dbReference type="Proteomes" id="UP000639973"/>
    </source>
</evidence>
<proteinExistence type="predicted"/>
<reference evidence="2" key="1">
    <citation type="journal article" date="2019" name="Int. J. Syst. Evol. Microbiol.">
        <title>The Global Catalogue of Microorganisms (GCM) 10K type strain sequencing project: providing services to taxonomists for standard genome sequencing and annotation.</title>
        <authorList>
            <consortium name="The Broad Institute Genomics Platform"/>
            <consortium name="The Broad Institute Genome Sequencing Center for Infectious Disease"/>
            <person name="Wu L."/>
            <person name="Ma J."/>
        </authorList>
    </citation>
    <scope>NUCLEOTIDE SEQUENCE [LARGE SCALE GENOMIC DNA]</scope>
    <source>
        <strain evidence="2">JCM 15442</strain>
    </source>
</reference>
<name>A0ABQ2GHH5_9DEIO</name>